<evidence type="ECO:0000313" key="5">
    <source>
        <dbReference type="Proteomes" id="UP000318571"/>
    </source>
</evidence>
<proteinExistence type="predicted"/>
<dbReference type="PANTHER" id="PTHR12345:SF11">
    <property type="entry name" value="FI13065P"/>
    <property type="match status" value="1"/>
</dbReference>
<accession>A0A553PH03</accession>
<dbReference type="OMA" id="PPKTQSC"/>
<dbReference type="SUPFAM" id="SSF50729">
    <property type="entry name" value="PH domain-like"/>
    <property type="match status" value="1"/>
</dbReference>
<feature type="region of interest" description="Disordered" evidence="2">
    <location>
        <begin position="389"/>
        <end position="600"/>
    </location>
</feature>
<sequence>MNSPTIVAPSHHGTGWQGRPPHSPTEAQSGGGGSGGAGGVGGQSSGMPPMPRMISPMGHRPLGPASRGPHPGLLLSPADHPHPLMRPPRMPFFIREIYKNGFLKRLPYNEKKSSALSKLMRTDRYWVVFSVHDDVHPFLELWNEPTEVASKPPQYVFPLAVCKHISPSIVPADQEWSFVINFETAAIRFSCNSRDTMDEWVDCIRHKLGEMGILNPKGNLYSKVPALNPPKLARNPMSPLPSPPVSAAENISNMQATPSLEPFDNAEVLTKRGDGASRNRLSIVDASDESNQTFTTSIYLNQTPPSTPQIQSSVSHAPTSSSKPNLTLASTSPIPKFESLSCASAPSSPTKSMPISPVANPPSCSINGATSTVYLNQDVPTRHVTVIPINKDKENHPPEEMGSGSPQKQEDNTSELYTAIVVPPESREERAKARKPSGSNNNNQQQREGRRRSPNRRQRHLEQSNGESTNEGQVSRRFSDRRPDVVSGKGGYNIQQRIRRKTQRSSSLGPLLDEHNIHSQSLAQQRNVNTNSLESIDSNPRSALPKSDRSKGAIPRRPLTHHTSVPLESATAQDPPPRHLNELPAGIRPPPYHPLSNLGAHPPHIPLPGLTCQLSLPHGMAVPGQVGDSHPPQRSLREQQVHRLRQEIAHPSGVRLALRKRDCQHSLALVEFFGRLWVAGWKQKEYPVLYNAFHIGDQIMTVAGLPVRTASEFSKLVKTKGSNDTLHVEIIIRRLPFAQVFHLRREIDTQPLGIITHGNTNEIKEILPGGPASNHGMTSKVRSFDGLNLVPWVLTEVNGRPLNLFAKEGEATDRLHALGRDVSVTIQPADIVQRFKKQLKSFRSHKDYVLG</sequence>
<evidence type="ECO:0000259" key="3">
    <source>
        <dbReference type="SMART" id="SM00233"/>
    </source>
</evidence>
<dbReference type="OrthoDB" id="6126662at2759"/>
<dbReference type="STRING" id="6832.A0A553PH03"/>
<reference evidence="4 5" key="1">
    <citation type="journal article" date="2018" name="Nat. Ecol. Evol.">
        <title>Genomic signatures of mitonuclear coevolution across populations of Tigriopus californicus.</title>
        <authorList>
            <person name="Barreto F.S."/>
            <person name="Watson E.T."/>
            <person name="Lima T.G."/>
            <person name="Willett C.S."/>
            <person name="Edmands S."/>
            <person name="Li W."/>
            <person name="Burton R.S."/>
        </authorList>
    </citation>
    <scope>NUCLEOTIDE SEQUENCE [LARGE SCALE GENOMIC DNA]</scope>
    <source>
        <strain evidence="4 5">San Diego</strain>
    </source>
</reference>
<dbReference type="PANTHER" id="PTHR12345">
    <property type="entry name" value="SYNTENIN RELATED"/>
    <property type="match status" value="1"/>
</dbReference>
<protein>
    <recommendedName>
        <fullName evidence="3">PH domain-containing protein</fullName>
    </recommendedName>
</protein>
<organism evidence="4 5">
    <name type="scientific">Tigriopus californicus</name>
    <name type="common">Marine copepod</name>
    <dbReference type="NCBI Taxonomy" id="6832"/>
    <lineage>
        <taxon>Eukaryota</taxon>
        <taxon>Metazoa</taxon>
        <taxon>Ecdysozoa</taxon>
        <taxon>Arthropoda</taxon>
        <taxon>Crustacea</taxon>
        <taxon>Multicrustacea</taxon>
        <taxon>Hexanauplia</taxon>
        <taxon>Copepoda</taxon>
        <taxon>Harpacticoida</taxon>
        <taxon>Harpacticidae</taxon>
        <taxon>Tigriopus</taxon>
    </lineage>
</organism>
<dbReference type="GO" id="GO:0005737">
    <property type="term" value="C:cytoplasm"/>
    <property type="evidence" value="ECO:0007669"/>
    <property type="project" value="TreeGrafter"/>
</dbReference>
<feature type="compositionally biased region" description="Low complexity" evidence="2">
    <location>
        <begin position="437"/>
        <end position="446"/>
    </location>
</feature>
<feature type="compositionally biased region" description="Gly residues" evidence="2">
    <location>
        <begin position="29"/>
        <end position="44"/>
    </location>
</feature>
<evidence type="ECO:0000313" key="4">
    <source>
        <dbReference type="EMBL" id="TRY76968.1"/>
    </source>
</evidence>
<dbReference type="SMART" id="SM00233">
    <property type="entry name" value="PH"/>
    <property type="match status" value="1"/>
</dbReference>
<evidence type="ECO:0000256" key="2">
    <source>
        <dbReference type="SAM" id="MobiDB-lite"/>
    </source>
</evidence>
<feature type="compositionally biased region" description="Polar residues" evidence="2">
    <location>
        <begin position="518"/>
        <end position="541"/>
    </location>
</feature>
<dbReference type="Proteomes" id="UP000318571">
    <property type="component" value="Chromosome 5"/>
</dbReference>
<dbReference type="InterPro" id="IPR051230">
    <property type="entry name" value="APP-Binding"/>
</dbReference>
<feature type="domain" description="PH" evidence="3">
    <location>
        <begin position="97"/>
        <end position="211"/>
    </location>
</feature>
<dbReference type="Gene3D" id="2.30.29.30">
    <property type="entry name" value="Pleckstrin-homology domain (PH domain)/Phosphotyrosine-binding domain (PTB)"/>
    <property type="match status" value="1"/>
</dbReference>
<comment type="caution">
    <text evidence="4">The sequence shown here is derived from an EMBL/GenBank/DDBJ whole genome shotgun (WGS) entry which is preliminary data.</text>
</comment>
<gene>
    <name evidence="4" type="ORF">TCAL_02681</name>
</gene>
<dbReference type="InterPro" id="IPR001849">
    <property type="entry name" value="PH_domain"/>
</dbReference>
<dbReference type="InterPro" id="IPR011993">
    <property type="entry name" value="PH-like_dom_sf"/>
</dbReference>
<keyword evidence="1" id="KW-0677">Repeat</keyword>
<evidence type="ECO:0000256" key="1">
    <source>
        <dbReference type="ARBA" id="ARBA00022737"/>
    </source>
</evidence>
<feature type="compositionally biased region" description="Basic and acidic residues" evidence="2">
    <location>
        <begin position="390"/>
        <end position="399"/>
    </location>
</feature>
<keyword evidence="5" id="KW-1185">Reference proteome</keyword>
<feature type="compositionally biased region" description="Polar residues" evidence="2">
    <location>
        <begin position="463"/>
        <end position="473"/>
    </location>
</feature>
<feature type="region of interest" description="Disordered" evidence="2">
    <location>
        <begin position="298"/>
        <end position="332"/>
    </location>
</feature>
<dbReference type="EMBL" id="VCGU01000004">
    <property type="protein sequence ID" value="TRY76968.1"/>
    <property type="molecule type" value="Genomic_DNA"/>
</dbReference>
<feature type="region of interest" description="Disordered" evidence="2">
    <location>
        <begin position="1"/>
        <end position="76"/>
    </location>
</feature>
<name>A0A553PH03_TIGCA</name>
<dbReference type="Pfam" id="PF00169">
    <property type="entry name" value="PH"/>
    <property type="match status" value="1"/>
</dbReference>
<feature type="compositionally biased region" description="Basic residues" evidence="2">
    <location>
        <begin position="449"/>
        <end position="459"/>
    </location>
</feature>
<dbReference type="GO" id="GO:0005886">
    <property type="term" value="C:plasma membrane"/>
    <property type="evidence" value="ECO:0007669"/>
    <property type="project" value="TreeGrafter"/>
</dbReference>
<dbReference type="AlphaFoldDB" id="A0A553PH03"/>